<accession>A0A8S1C4W2</accession>
<name>A0A8S1C4W2_9INSE</name>
<gene>
    <name evidence="4" type="ORF">CLODIP_2_CD03288</name>
</gene>
<protein>
    <recommendedName>
        <fullName evidence="3">Peptidase S1 domain-containing protein</fullName>
    </recommendedName>
</protein>
<dbReference type="EMBL" id="CADEPI010000004">
    <property type="protein sequence ID" value="CAB3360895.1"/>
    <property type="molecule type" value="Genomic_DNA"/>
</dbReference>
<dbReference type="GO" id="GO:0006508">
    <property type="term" value="P:proteolysis"/>
    <property type="evidence" value="ECO:0007669"/>
    <property type="project" value="InterPro"/>
</dbReference>
<organism evidence="4 5">
    <name type="scientific">Cloeon dipterum</name>
    <dbReference type="NCBI Taxonomy" id="197152"/>
    <lineage>
        <taxon>Eukaryota</taxon>
        <taxon>Metazoa</taxon>
        <taxon>Ecdysozoa</taxon>
        <taxon>Arthropoda</taxon>
        <taxon>Hexapoda</taxon>
        <taxon>Insecta</taxon>
        <taxon>Pterygota</taxon>
        <taxon>Palaeoptera</taxon>
        <taxon>Ephemeroptera</taxon>
        <taxon>Pisciforma</taxon>
        <taxon>Baetidae</taxon>
        <taxon>Cloeon</taxon>
    </lineage>
</organism>
<dbReference type="InterPro" id="IPR043504">
    <property type="entry name" value="Peptidase_S1_PA_chymotrypsin"/>
</dbReference>
<dbReference type="GO" id="GO:0004252">
    <property type="term" value="F:serine-type endopeptidase activity"/>
    <property type="evidence" value="ECO:0007669"/>
    <property type="project" value="InterPro"/>
</dbReference>
<feature type="domain" description="Peptidase S1" evidence="3">
    <location>
        <begin position="65"/>
        <end position="305"/>
    </location>
</feature>
<dbReference type="Pfam" id="PF00089">
    <property type="entry name" value="Trypsin"/>
    <property type="match status" value="1"/>
</dbReference>
<dbReference type="Proteomes" id="UP000494165">
    <property type="component" value="Unassembled WGS sequence"/>
</dbReference>
<proteinExistence type="inferred from homology"/>
<dbReference type="InterPro" id="IPR009003">
    <property type="entry name" value="Peptidase_S1_PA"/>
</dbReference>
<dbReference type="SUPFAM" id="SSF50494">
    <property type="entry name" value="Trypsin-like serine proteases"/>
    <property type="match status" value="1"/>
</dbReference>
<evidence type="ECO:0000313" key="5">
    <source>
        <dbReference type="Proteomes" id="UP000494165"/>
    </source>
</evidence>
<dbReference type="PANTHER" id="PTHR24256">
    <property type="entry name" value="TRYPTASE-RELATED"/>
    <property type="match status" value="1"/>
</dbReference>
<evidence type="ECO:0000256" key="2">
    <source>
        <dbReference type="ARBA" id="ARBA00024195"/>
    </source>
</evidence>
<dbReference type="PRINTS" id="PR00722">
    <property type="entry name" value="CHYMOTRYPSIN"/>
</dbReference>
<keyword evidence="5" id="KW-1185">Reference proteome</keyword>
<evidence type="ECO:0000259" key="3">
    <source>
        <dbReference type="PROSITE" id="PS50240"/>
    </source>
</evidence>
<comment type="caution">
    <text evidence="4">The sequence shown here is derived from an EMBL/GenBank/DDBJ whole genome shotgun (WGS) entry which is preliminary data.</text>
</comment>
<dbReference type="InterPro" id="IPR001314">
    <property type="entry name" value="Peptidase_S1A"/>
</dbReference>
<comment type="similarity">
    <text evidence="2">Belongs to the peptidase S1 family. CLIP subfamily.</text>
</comment>
<dbReference type="InterPro" id="IPR051487">
    <property type="entry name" value="Ser/Thr_Proteases_Immune/Dev"/>
</dbReference>
<dbReference type="InterPro" id="IPR001254">
    <property type="entry name" value="Trypsin_dom"/>
</dbReference>
<evidence type="ECO:0000256" key="1">
    <source>
        <dbReference type="ARBA" id="ARBA00023157"/>
    </source>
</evidence>
<dbReference type="AlphaFoldDB" id="A0A8S1C4W2"/>
<dbReference type="OrthoDB" id="6339452at2759"/>
<dbReference type="Gene3D" id="2.40.10.10">
    <property type="entry name" value="Trypsin-like serine proteases"/>
    <property type="match status" value="1"/>
</dbReference>
<keyword evidence="1" id="KW-1015">Disulfide bond</keyword>
<dbReference type="SMART" id="SM00020">
    <property type="entry name" value="Tryp_SPc"/>
    <property type="match status" value="1"/>
</dbReference>
<dbReference type="PROSITE" id="PS50240">
    <property type="entry name" value="TRYPSIN_DOM"/>
    <property type="match status" value="1"/>
</dbReference>
<evidence type="ECO:0000313" key="4">
    <source>
        <dbReference type="EMBL" id="CAB3360895.1"/>
    </source>
</evidence>
<reference evidence="4 5" key="1">
    <citation type="submission" date="2020-04" db="EMBL/GenBank/DDBJ databases">
        <authorList>
            <person name="Alioto T."/>
            <person name="Alioto T."/>
            <person name="Gomez Garrido J."/>
        </authorList>
    </citation>
    <scope>NUCLEOTIDE SEQUENCE [LARGE SCALE GENOMIC DNA]</scope>
</reference>
<sequence length="309" mass="33465">MLASGAVQIASNELFVLDCAFSLTTSEVLFSGIDDADKRIISEERPRGQTSNPTPINSRVVHGRILGGTQTQDRYVVYVIGTPSLSTDPTIYCAGAILSDTWVLTAAQCVATAVSVNVSSNNLNTKTQATAYIHPSFIRNFVLHDIALLKLFQPLTVGISTIKLSATNTQLLDNVAVRTFGYGLENTCELNIQKFLCNSEVLGTTIETPTLKYVDMTVLNKKTCQEETLETNVAYPGNTGCLVTSVGSKGFCFGDAGGPVVYKGSKDNAAKLIGINSQYVDCPSIYPSSFTFVYPYLNWIKLITKMTFT</sequence>